<dbReference type="Gene3D" id="3.40.50.10490">
    <property type="entry name" value="Glucose-6-phosphate isomerase like protein, domain 1"/>
    <property type="match status" value="1"/>
</dbReference>
<dbReference type="PANTHER" id="PTHR30514">
    <property type="entry name" value="GLUCOKINASE"/>
    <property type="match status" value="1"/>
</dbReference>
<dbReference type="EMBL" id="JAUSTM010000029">
    <property type="protein sequence ID" value="MDQ0223445.1"/>
    <property type="molecule type" value="Genomic_DNA"/>
</dbReference>
<keyword evidence="7" id="KW-1185">Reference proteome</keyword>
<keyword evidence="1" id="KW-0805">Transcription regulation</keyword>
<dbReference type="PROSITE" id="PS51464">
    <property type="entry name" value="SIS"/>
    <property type="match status" value="1"/>
</dbReference>
<feature type="domain" description="HTH rpiR-type" evidence="4">
    <location>
        <begin position="1"/>
        <end position="77"/>
    </location>
</feature>
<keyword evidence="3" id="KW-0804">Transcription</keyword>
<dbReference type="CDD" id="cd05013">
    <property type="entry name" value="SIS_RpiR"/>
    <property type="match status" value="1"/>
</dbReference>
<evidence type="ECO:0000259" key="4">
    <source>
        <dbReference type="PROSITE" id="PS51071"/>
    </source>
</evidence>
<proteinExistence type="predicted"/>
<dbReference type="Pfam" id="PF01418">
    <property type="entry name" value="HTH_6"/>
    <property type="match status" value="1"/>
</dbReference>
<dbReference type="SUPFAM" id="SSF53697">
    <property type="entry name" value="SIS domain"/>
    <property type="match status" value="1"/>
</dbReference>
<feature type="domain" description="SIS" evidence="5">
    <location>
        <begin position="106"/>
        <end position="248"/>
    </location>
</feature>
<evidence type="ECO:0000313" key="6">
    <source>
        <dbReference type="EMBL" id="MDQ0223445.1"/>
    </source>
</evidence>
<evidence type="ECO:0000259" key="5">
    <source>
        <dbReference type="PROSITE" id="PS51464"/>
    </source>
</evidence>
<reference evidence="6 7" key="1">
    <citation type="submission" date="2023-07" db="EMBL/GenBank/DDBJ databases">
        <title>Genomic Encyclopedia of Type Strains, Phase IV (KMG-IV): sequencing the most valuable type-strain genomes for metagenomic binning, comparative biology and taxonomic classification.</title>
        <authorList>
            <person name="Goeker M."/>
        </authorList>
    </citation>
    <scope>NUCLEOTIDE SEQUENCE [LARGE SCALE GENOMIC DNA]</scope>
    <source>
        <strain evidence="6 7">DSM 105143</strain>
    </source>
</reference>
<name>A0ABT9YWK3_9STRE</name>
<dbReference type="PROSITE" id="PS51071">
    <property type="entry name" value="HTH_RPIR"/>
    <property type="match status" value="1"/>
</dbReference>
<dbReference type="SUPFAM" id="SSF46689">
    <property type="entry name" value="Homeodomain-like"/>
    <property type="match status" value="1"/>
</dbReference>
<sequence length="252" mass="29107">MDFRTLINHHYPKLTASEKNMANYLLAYTGNLDDLTSQQLSDELYLSRAAIFRWLKKMEIDSFAELKYLLKQRDHLPQGQDDFEEVIQNYHLYVDQIFAKQQLQPMVALLASREVIYLFGTGNEQKLEVESMRQLFTSLGKKVSVLFDQGEFSYAKENFSEDDLFCLISYKGESPEGIAMLEECRVSPIKTLVMTRTSTNTMSSLSDYQLYVPTTSIHTKTKFTHGISTTFYFIIDQLFEGCYQLLHKGGKA</sequence>
<dbReference type="InterPro" id="IPR001347">
    <property type="entry name" value="SIS_dom"/>
</dbReference>
<dbReference type="InterPro" id="IPR046348">
    <property type="entry name" value="SIS_dom_sf"/>
</dbReference>
<dbReference type="PANTHER" id="PTHR30514:SF1">
    <property type="entry name" value="HTH-TYPE TRANSCRIPTIONAL REGULATOR HEXR-RELATED"/>
    <property type="match status" value="1"/>
</dbReference>
<dbReference type="RefSeq" id="WP_307122591.1">
    <property type="nucleotide sequence ID" value="NZ_JAUSTM010000029.1"/>
</dbReference>
<keyword evidence="2" id="KW-0238">DNA-binding</keyword>
<evidence type="ECO:0000256" key="2">
    <source>
        <dbReference type="ARBA" id="ARBA00023125"/>
    </source>
</evidence>
<dbReference type="InterPro" id="IPR009057">
    <property type="entry name" value="Homeodomain-like_sf"/>
</dbReference>
<dbReference type="InterPro" id="IPR047640">
    <property type="entry name" value="RpiR-like"/>
</dbReference>
<protein>
    <submittedName>
        <fullName evidence="6">RpiR family glv operon transcriptional regulator</fullName>
    </submittedName>
</protein>
<comment type="caution">
    <text evidence="6">The sequence shown here is derived from an EMBL/GenBank/DDBJ whole genome shotgun (WGS) entry which is preliminary data.</text>
</comment>
<dbReference type="InterPro" id="IPR000281">
    <property type="entry name" value="HTH_RpiR"/>
</dbReference>
<dbReference type="Pfam" id="PF01380">
    <property type="entry name" value="SIS"/>
    <property type="match status" value="1"/>
</dbReference>
<evidence type="ECO:0000256" key="1">
    <source>
        <dbReference type="ARBA" id="ARBA00023015"/>
    </source>
</evidence>
<dbReference type="InterPro" id="IPR036388">
    <property type="entry name" value="WH-like_DNA-bd_sf"/>
</dbReference>
<accession>A0ABT9YWK3</accession>
<dbReference type="InterPro" id="IPR035472">
    <property type="entry name" value="RpiR-like_SIS"/>
</dbReference>
<gene>
    <name evidence="6" type="ORF">J2S23_002021</name>
</gene>
<evidence type="ECO:0000256" key="3">
    <source>
        <dbReference type="ARBA" id="ARBA00023163"/>
    </source>
</evidence>
<evidence type="ECO:0000313" key="7">
    <source>
        <dbReference type="Proteomes" id="UP001223079"/>
    </source>
</evidence>
<organism evidence="6 7">
    <name type="scientific">Streptococcus moroccensis</name>
    <dbReference type="NCBI Taxonomy" id="1451356"/>
    <lineage>
        <taxon>Bacteria</taxon>
        <taxon>Bacillati</taxon>
        <taxon>Bacillota</taxon>
        <taxon>Bacilli</taxon>
        <taxon>Lactobacillales</taxon>
        <taxon>Streptococcaceae</taxon>
        <taxon>Streptococcus</taxon>
    </lineage>
</organism>
<dbReference type="Proteomes" id="UP001223079">
    <property type="component" value="Unassembled WGS sequence"/>
</dbReference>
<dbReference type="Gene3D" id="1.10.10.10">
    <property type="entry name" value="Winged helix-like DNA-binding domain superfamily/Winged helix DNA-binding domain"/>
    <property type="match status" value="1"/>
</dbReference>